<dbReference type="SMART" id="SM00051">
    <property type="entry name" value="DSL"/>
    <property type="match status" value="1"/>
</dbReference>
<evidence type="ECO:0000256" key="5">
    <source>
        <dbReference type="ARBA" id="ARBA00023157"/>
    </source>
</evidence>
<feature type="disulfide bond" evidence="7">
    <location>
        <begin position="322"/>
        <end position="331"/>
    </location>
</feature>
<dbReference type="SMART" id="SM00179">
    <property type="entry name" value="EGF_CA"/>
    <property type="match status" value="3"/>
</dbReference>
<dbReference type="OrthoDB" id="6146635at2759"/>
<dbReference type="InterPro" id="IPR009030">
    <property type="entry name" value="Growth_fac_rcpt_cys_sf"/>
</dbReference>
<dbReference type="PROSITE" id="PS50026">
    <property type="entry name" value="EGF_3"/>
    <property type="match status" value="3"/>
</dbReference>
<dbReference type="GeneID" id="111107344"/>
<feature type="domain" description="EGF-like" evidence="11">
    <location>
        <begin position="220"/>
        <end position="256"/>
    </location>
</feature>
<sequence length="618" mass="68521">MQVFFGIVCTFLIGFKPDRAEGGGQLSVRLVEYVNQAGKGDNGRVCDGRWIAFSACDHRFIICADKPSGDASLNSCHFGRVVTPTIPDADTIVFSKNIQGLRNPILFNVTSWPASGRFMLKIDIWDHDEGSRDEHVEYLYRNIVIKPSLERHNQSGKSVMLSRRTRMTVEVAVFCDKDYFGESCDVYCHAENDAANGHYACSNGGQKQCLKGWRGEECRQVDHCADSPCSNNATCLQKPESYSCWCPLGFVGVRCETRLDRCADVMCYNNGTCAEIKSQAECFCTEGWRGKQCLIDLDECLESPCQGHSKCINTDGSYHCDCLPGWGGDECMENKNKPRHVSLPECPGSGTPRPSPCPETRLTGNICDPLTPESAHFTCQTNDTCEVAANGTCCVCDAARVSEDGPDLTQDGITPPCLGTCSTAVRCLVSPGNDWGCNCTEGPCYLSIPEVCHSLQIDINVSSVETRLPPSYDMEFFQKQFVYPCSRIHLTIVAAVDNSDSVMPTNRRQEELSVMTFFENDTDCAFWRQWISTNCSYTTPDDHQLDDVIFNYTTSDQSKSRSNSVNWYPLTALLVLPVIVIIVCGIVLRKRFLPKKADGGETVTNKPAIFHNTLYGEI</sequence>
<accession>A0A8B8B484</accession>
<evidence type="ECO:0000256" key="6">
    <source>
        <dbReference type="ARBA" id="ARBA00023180"/>
    </source>
</evidence>
<evidence type="ECO:0000256" key="8">
    <source>
        <dbReference type="PROSITE-ProRule" id="PRU00377"/>
    </source>
</evidence>
<keyword evidence="5 7" id="KW-1015">Disulfide bond</keyword>
<feature type="transmembrane region" description="Helical" evidence="10">
    <location>
        <begin position="567"/>
        <end position="588"/>
    </location>
</feature>
<organism evidence="13 14">
    <name type="scientific">Crassostrea virginica</name>
    <name type="common">Eastern oyster</name>
    <dbReference type="NCBI Taxonomy" id="6565"/>
    <lineage>
        <taxon>Eukaryota</taxon>
        <taxon>Metazoa</taxon>
        <taxon>Spiralia</taxon>
        <taxon>Lophotrochozoa</taxon>
        <taxon>Mollusca</taxon>
        <taxon>Bivalvia</taxon>
        <taxon>Autobranchia</taxon>
        <taxon>Pteriomorphia</taxon>
        <taxon>Ostreida</taxon>
        <taxon>Ostreoidea</taxon>
        <taxon>Ostreidae</taxon>
        <taxon>Crassostrea</taxon>
    </lineage>
</organism>
<protein>
    <recommendedName>
        <fullName evidence="9">Delta-like protein</fullName>
    </recommendedName>
</protein>
<dbReference type="Proteomes" id="UP000694844">
    <property type="component" value="Chromosome 8"/>
</dbReference>
<keyword evidence="6" id="KW-0325">Glycoprotein</keyword>
<dbReference type="GO" id="GO:0016020">
    <property type="term" value="C:membrane"/>
    <property type="evidence" value="ECO:0007669"/>
    <property type="project" value="UniProtKB-SubCell"/>
</dbReference>
<feature type="disulfide bond" evidence="7">
    <location>
        <begin position="284"/>
        <end position="293"/>
    </location>
</feature>
<dbReference type="PROSITE" id="PS00010">
    <property type="entry name" value="ASX_HYDROXYL"/>
    <property type="match status" value="1"/>
</dbReference>
<dbReference type="InterPro" id="IPR001881">
    <property type="entry name" value="EGF-like_Ca-bd_dom"/>
</dbReference>
<evidence type="ECO:0000256" key="4">
    <source>
        <dbReference type="ARBA" id="ARBA00022737"/>
    </source>
</evidence>
<keyword evidence="1 9" id="KW-0217">Developmental protein</keyword>
<dbReference type="PROSITE" id="PS01187">
    <property type="entry name" value="EGF_CA"/>
    <property type="match status" value="1"/>
</dbReference>
<dbReference type="InterPro" id="IPR000742">
    <property type="entry name" value="EGF"/>
</dbReference>
<feature type="domain" description="DSL" evidence="12">
    <location>
        <begin position="173"/>
        <end position="218"/>
    </location>
</feature>
<feature type="disulfide bond" evidence="7">
    <location>
        <begin position="246"/>
        <end position="255"/>
    </location>
</feature>
<evidence type="ECO:0000259" key="12">
    <source>
        <dbReference type="PROSITE" id="PS51051"/>
    </source>
</evidence>
<dbReference type="FunFam" id="2.10.25.10:FF:000125">
    <property type="entry name" value="Neurogenic locus notch protein-like"/>
    <property type="match status" value="1"/>
</dbReference>
<evidence type="ECO:0000256" key="9">
    <source>
        <dbReference type="RuleBase" id="RU280815"/>
    </source>
</evidence>
<dbReference type="PROSITE" id="PS00022">
    <property type="entry name" value="EGF_1"/>
    <property type="match status" value="3"/>
</dbReference>
<evidence type="ECO:0000313" key="14">
    <source>
        <dbReference type="RefSeq" id="XP_022298217.1"/>
    </source>
</evidence>
<evidence type="ECO:0000256" key="2">
    <source>
        <dbReference type="ARBA" id="ARBA00022536"/>
    </source>
</evidence>
<dbReference type="InterPro" id="IPR001774">
    <property type="entry name" value="DSL"/>
</dbReference>
<dbReference type="InterPro" id="IPR000152">
    <property type="entry name" value="EGF-type_Asp/Asn_hydroxyl_site"/>
</dbReference>
<evidence type="ECO:0000256" key="7">
    <source>
        <dbReference type="PROSITE-ProRule" id="PRU00076"/>
    </source>
</evidence>
<comment type="function">
    <text evidence="9">Putative Notch ligand involved in the mediation of Notch signaling.</text>
</comment>
<dbReference type="InterPro" id="IPR049883">
    <property type="entry name" value="NOTCH1_EGF-like"/>
</dbReference>
<dbReference type="PANTHER" id="PTHR12916">
    <property type="entry name" value="CYTOCHROME C OXIDASE POLYPEPTIDE VIC-2"/>
    <property type="match status" value="1"/>
</dbReference>
<dbReference type="Pfam" id="PF07645">
    <property type="entry name" value="EGF_CA"/>
    <property type="match status" value="1"/>
</dbReference>
<dbReference type="GO" id="GO:0007154">
    <property type="term" value="P:cell communication"/>
    <property type="evidence" value="ECO:0007669"/>
    <property type="project" value="InterPro"/>
</dbReference>
<dbReference type="RefSeq" id="XP_022298217.1">
    <property type="nucleotide sequence ID" value="XM_022442509.1"/>
</dbReference>
<dbReference type="Gene3D" id="2.10.25.10">
    <property type="entry name" value="Laminin"/>
    <property type="match status" value="3"/>
</dbReference>
<feature type="disulfide bond" evidence="8">
    <location>
        <begin position="175"/>
        <end position="184"/>
    </location>
</feature>
<dbReference type="Gene3D" id="2.10.25.140">
    <property type="match status" value="1"/>
</dbReference>
<comment type="caution">
    <text evidence="7">Lacks conserved residue(s) required for the propagation of feature annotation.</text>
</comment>
<dbReference type="Gene3D" id="2.60.40.3510">
    <property type="match status" value="1"/>
</dbReference>
<feature type="disulfide bond" evidence="8">
    <location>
        <begin position="209"/>
        <end position="218"/>
    </location>
</feature>
<dbReference type="Pfam" id="PF01414">
    <property type="entry name" value="DSL"/>
    <property type="match status" value="1"/>
</dbReference>
<gene>
    <name evidence="14" type="primary">LOC111107344</name>
</gene>
<keyword evidence="2 7" id="KW-0245">EGF-like domain</keyword>
<dbReference type="PANTHER" id="PTHR12916:SF4">
    <property type="entry name" value="UNINFLATABLE, ISOFORM C"/>
    <property type="match status" value="1"/>
</dbReference>
<dbReference type="SUPFAM" id="SSF57184">
    <property type="entry name" value="Growth factor receptor domain"/>
    <property type="match status" value="1"/>
</dbReference>
<keyword evidence="3 9" id="KW-0732">Signal</keyword>
<feature type="domain" description="EGF-like" evidence="11">
    <location>
        <begin position="258"/>
        <end position="294"/>
    </location>
</feature>
<reference evidence="14" key="1">
    <citation type="submission" date="2025-08" db="UniProtKB">
        <authorList>
            <consortium name="RefSeq"/>
        </authorList>
    </citation>
    <scope>IDENTIFICATION</scope>
    <source>
        <tissue evidence="14">Whole sample</tissue>
    </source>
</reference>
<dbReference type="AlphaFoldDB" id="A0A8B8B484"/>
<comment type="subcellular location">
    <subcellularLocation>
        <location evidence="9">Membrane</location>
        <topology evidence="9">Single-pass type I membrane protein</topology>
    </subcellularLocation>
</comment>
<dbReference type="InterPro" id="IPR018097">
    <property type="entry name" value="EGF_Ca-bd_CS"/>
</dbReference>
<dbReference type="GO" id="GO:0005509">
    <property type="term" value="F:calcium ion binding"/>
    <property type="evidence" value="ECO:0007669"/>
    <property type="project" value="InterPro"/>
</dbReference>
<evidence type="ECO:0000256" key="1">
    <source>
        <dbReference type="ARBA" id="ARBA00022473"/>
    </source>
</evidence>
<keyword evidence="9 10" id="KW-1133">Transmembrane helix</keyword>
<evidence type="ECO:0000256" key="10">
    <source>
        <dbReference type="SAM" id="Phobius"/>
    </source>
</evidence>
<dbReference type="SUPFAM" id="SSF57196">
    <property type="entry name" value="EGF/Laminin"/>
    <property type="match status" value="1"/>
</dbReference>
<keyword evidence="9 10" id="KW-0812">Transmembrane</keyword>
<evidence type="ECO:0000313" key="13">
    <source>
        <dbReference type="Proteomes" id="UP000694844"/>
    </source>
</evidence>
<keyword evidence="4 9" id="KW-0677">Repeat</keyword>
<feature type="domain" description="EGF-like" evidence="11">
    <location>
        <begin position="296"/>
        <end position="332"/>
    </location>
</feature>
<dbReference type="PROSITE" id="PS51051">
    <property type="entry name" value="DSL"/>
    <property type="match status" value="1"/>
</dbReference>
<keyword evidence="13" id="KW-1185">Reference proteome</keyword>
<keyword evidence="9 10" id="KW-0472">Membrane</keyword>
<dbReference type="PROSITE" id="PS01186">
    <property type="entry name" value="EGF_2"/>
    <property type="match status" value="3"/>
</dbReference>
<dbReference type="CDD" id="cd00054">
    <property type="entry name" value="EGF_CA"/>
    <property type="match status" value="2"/>
</dbReference>
<dbReference type="Pfam" id="PF00008">
    <property type="entry name" value="EGF"/>
    <property type="match status" value="1"/>
</dbReference>
<proteinExistence type="predicted"/>
<evidence type="ECO:0000259" key="11">
    <source>
        <dbReference type="PROSITE" id="PS50026"/>
    </source>
</evidence>
<evidence type="ECO:0000256" key="3">
    <source>
        <dbReference type="ARBA" id="ARBA00022729"/>
    </source>
</evidence>
<dbReference type="KEGG" id="cvn:111107344"/>
<name>A0A8B8B484_CRAVI</name>
<dbReference type="SMART" id="SM00181">
    <property type="entry name" value="EGF"/>
    <property type="match status" value="3"/>
</dbReference>
<dbReference type="FunFam" id="2.10.25.10:FF:000109">
    <property type="entry name" value="Notch homolog 4, [Drosophila]"/>
    <property type="match status" value="1"/>
</dbReference>